<feature type="domain" description="Inner membrane protein YqiJ N-terminal" evidence="3">
    <location>
        <begin position="11"/>
        <end position="108"/>
    </location>
</feature>
<dbReference type="RefSeq" id="WP_204197418.1">
    <property type="nucleotide sequence ID" value="NZ_JAFEMC010000002.1"/>
</dbReference>
<name>A0ABS2D5D6_9SPHN</name>
<evidence type="ECO:0000313" key="4">
    <source>
        <dbReference type="EMBL" id="MBM6576125.1"/>
    </source>
</evidence>
<evidence type="ECO:0000259" key="3">
    <source>
        <dbReference type="Pfam" id="PF21001"/>
    </source>
</evidence>
<accession>A0ABS2D5D6</accession>
<feature type="transmembrane region" description="Helical" evidence="1">
    <location>
        <begin position="92"/>
        <end position="112"/>
    </location>
</feature>
<evidence type="ECO:0000256" key="1">
    <source>
        <dbReference type="SAM" id="Phobius"/>
    </source>
</evidence>
<evidence type="ECO:0000259" key="2">
    <source>
        <dbReference type="Pfam" id="PF07290"/>
    </source>
</evidence>
<keyword evidence="5" id="KW-1185">Reference proteome</keyword>
<dbReference type="InterPro" id="IPR048376">
    <property type="entry name" value="YqiJ_N"/>
</dbReference>
<comment type="caution">
    <text evidence="4">The sequence shown here is derived from an EMBL/GenBank/DDBJ whole genome shotgun (WGS) entry which is preliminary data.</text>
</comment>
<feature type="transmembrane region" description="Helical" evidence="1">
    <location>
        <begin position="62"/>
        <end position="80"/>
    </location>
</feature>
<gene>
    <name evidence="4" type="ORF">ILT43_07045</name>
</gene>
<dbReference type="EMBL" id="JAFEMC010000002">
    <property type="protein sequence ID" value="MBM6576125.1"/>
    <property type="molecule type" value="Genomic_DNA"/>
</dbReference>
<dbReference type="InterPro" id="IPR010840">
    <property type="entry name" value="YqiJ_OB"/>
</dbReference>
<dbReference type="Pfam" id="PF21001">
    <property type="entry name" value="YqiJ_N"/>
    <property type="match status" value="1"/>
</dbReference>
<reference evidence="4 5" key="1">
    <citation type="submission" date="2020-12" db="EMBL/GenBank/DDBJ databases">
        <title>Sphingomonas sp.</title>
        <authorList>
            <person name="Kim M.K."/>
        </authorList>
    </citation>
    <scope>NUCLEOTIDE SEQUENCE [LARGE SCALE GENOMIC DNA]</scope>
    <source>
        <strain evidence="4 5">BT552</strain>
    </source>
</reference>
<sequence>MLEQFLTPAYLPFAVAFAVMIGIGLIEAVGLGLGHMDVDGDFGTDAQGSVLDWLGLGGELPILIWLTSLLGCFTMAGIIIQQSAAGLTGAALPWYWACGAAALAGLALNTLAANGLARVMPGFETTVVSTDDLLRLRGTILEGTARRGQPARAKVVDRHGQAHVVLVEPHDDHGALSSGATVLLVRRERALFFGLGDENTLFQAI</sequence>
<feature type="transmembrane region" description="Helical" evidence="1">
    <location>
        <begin position="9"/>
        <end position="33"/>
    </location>
</feature>
<organism evidence="4 5">
    <name type="scientific">Sphingomonas longa</name>
    <dbReference type="NCBI Taxonomy" id="2778730"/>
    <lineage>
        <taxon>Bacteria</taxon>
        <taxon>Pseudomonadati</taxon>
        <taxon>Pseudomonadota</taxon>
        <taxon>Alphaproteobacteria</taxon>
        <taxon>Sphingomonadales</taxon>
        <taxon>Sphingomonadaceae</taxon>
        <taxon>Sphingomonas</taxon>
    </lineage>
</organism>
<evidence type="ECO:0000313" key="5">
    <source>
        <dbReference type="Proteomes" id="UP000763641"/>
    </source>
</evidence>
<dbReference type="Proteomes" id="UP000763641">
    <property type="component" value="Unassembled WGS sequence"/>
</dbReference>
<feature type="domain" description="Inner membrane protein YqiJ OB-fold" evidence="2">
    <location>
        <begin position="137"/>
        <end position="193"/>
    </location>
</feature>
<dbReference type="Pfam" id="PF07290">
    <property type="entry name" value="YqiJ_OB"/>
    <property type="match status" value="1"/>
</dbReference>
<keyword evidence="1" id="KW-0472">Membrane</keyword>
<protein>
    <submittedName>
        <fullName evidence="4">DUF1449 family protein</fullName>
    </submittedName>
</protein>
<proteinExistence type="predicted"/>
<keyword evidence="1" id="KW-0812">Transmembrane</keyword>
<keyword evidence="1" id="KW-1133">Transmembrane helix</keyword>